<keyword evidence="2" id="KW-0805">Transcription regulation</keyword>
<dbReference type="InterPro" id="IPR036388">
    <property type="entry name" value="WH-like_DNA-bd_sf"/>
</dbReference>
<dbReference type="Pfam" id="PF04542">
    <property type="entry name" value="Sigma70_r2"/>
    <property type="match status" value="1"/>
</dbReference>
<feature type="domain" description="RNA polymerase sigma-70 region 2" evidence="5">
    <location>
        <begin position="14"/>
        <end position="81"/>
    </location>
</feature>
<name>A0A5B9MP62_9BACT</name>
<accession>A0A5B9MP62</accession>
<dbReference type="NCBIfam" id="TIGR02989">
    <property type="entry name" value="Sig-70_gvs1"/>
    <property type="match status" value="1"/>
</dbReference>
<reference evidence="7 8" key="1">
    <citation type="submission" date="2019-02" db="EMBL/GenBank/DDBJ databases">
        <title>Planctomycetal bacteria perform biofilm scaping via a novel small molecule.</title>
        <authorList>
            <person name="Jeske O."/>
            <person name="Boedeker C."/>
            <person name="Wiegand S."/>
            <person name="Breitling P."/>
            <person name="Kallscheuer N."/>
            <person name="Jogler M."/>
            <person name="Rohde M."/>
            <person name="Petersen J."/>
            <person name="Medema M.H."/>
            <person name="Surup F."/>
            <person name="Jogler C."/>
        </authorList>
    </citation>
    <scope>NUCLEOTIDE SEQUENCE [LARGE SCALE GENOMIC DNA]</scope>
    <source>
        <strain evidence="7 8">Mal15</strain>
    </source>
</reference>
<dbReference type="InterPro" id="IPR013249">
    <property type="entry name" value="RNA_pol_sigma70_r4_t2"/>
</dbReference>
<sequence length="174" mass="20072">MKAGEEHSSEFVQLLTEHQRNLFTYIHSLLLNKEDVEEVLQETNLVLWRESSNFEIGTNFRAWACTVALNQVRAFIKRRKRHPVLFEEETISAIARRQEENSAHLDRRADALAGCVTKLSKRKRVILDQRYGQGQTVEEMAQEYGLTPAGVYKMLSRIRTALHLCVNQSLSVKS</sequence>
<keyword evidence="4" id="KW-0804">Transcription</keyword>
<evidence type="ECO:0000259" key="5">
    <source>
        <dbReference type="Pfam" id="PF04542"/>
    </source>
</evidence>
<evidence type="ECO:0000256" key="4">
    <source>
        <dbReference type="ARBA" id="ARBA00023163"/>
    </source>
</evidence>
<dbReference type="AlphaFoldDB" id="A0A5B9MP62"/>
<dbReference type="Gene3D" id="1.10.10.10">
    <property type="entry name" value="Winged helix-like DNA-binding domain superfamily/Winged helix DNA-binding domain"/>
    <property type="match status" value="1"/>
</dbReference>
<dbReference type="InterPro" id="IPR007627">
    <property type="entry name" value="RNA_pol_sigma70_r2"/>
</dbReference>
<evidence type="ECO:0000313" key="8">
    <source>
        <dbReference type="Proteomes" id="UP000321353"/>
    </source>
</evidence>
<evidence type="ECO:0000313" key="7">
    <source>
        <dbReference type="EMBL" id="QEG01436.1"/>
    </source>
</evidence>
<dbReference type="KEGG" id="smam:Mal15_55120"/>
<dbReference type="PANTHER" id="PTHR43133">
    <property type="entry name" value="RNA POLYMERASE ECF-TYPE SIGMA FACTO"/>
    <property type="match status" value="1"/>
</dbReference>
<dbReference type="InterPro" id="IPR014284">
    <property type="entry name" value="RNA_pol_sigma-70_dom"/>
</dbReference>
<gene>
    <name evidence="7" type="primary">cnrH_4</name>
    <name evidence="7" type="ORF">Mal15_55120</name>
</gene>
<proteinExistence type="inferred from homology"/>
<dbReference type="SUPFAM" id="SSF88659">
    <property type="entry name" value="Sigma3 and sigma4 domains of RNA polymerase sigma factors"/>
    <property type="match status" value="1"/>
</dbReference>
<dbReference type="PANTHER" id="PTHR43133:SF51">
    <property type="entry name" value="RNA POLYMERASE SIGMA FACTOR"/>
    <property type="match status" value="1"/>
</dbReference>
<evidence type="ECO:0000259" key="6">
    <source>
        <dbReference type="Pfam" id="PF08281"/>
    </source>
</evidence>
<comment type="similarity">
    <text evidence="1">Belongs to the sigma-70 factor family. ECF subfamily.</text>
</comment>
<dbReference type="InterPro" id="IPR014331">
    <property type="entry name" value="RNA_pol_sigma70_ECF_RHOBA"/>
</dbReference>
<dbReference type="SUPFAM" id="SSF88946">
    <property type="entry name" value="Sigma2 domain of RNA polymerase sigma factors"/>
    <property type="match status" value="1"/>
</dbReference>
<organism evidence="7 8">
    <name type="scientific">Stieleria maiorica</name>
    <dbReference type="NCBI Taxonomy" id="2795974"/>
    <lineage>
        <taxon>Bacteria</taxon>
        <taxon>Pseudomonadati</taxon>
        <taxon>Planctomycetota</taxon>
        <taxon>Planctomycetia</taxon>
        <taxon>Pirellulales</taxon>
        <taxon>Pirellulaceae</taxon>
        <taxon>Stieleria</taxon>
    </lineage>
</organism>
<dbReference type="GO" id="GO:0016987">
    <property type="term" value="F:sigma factor activity"/>
    <property type="evidence" value="ECO:0007669"/>
    <property type="project" value="UniProtKB-KW"/>
</dbReference>
<dbReference type="Pfam" id="PF08281">
    <property type="entry name" value="Sigma70_r4_2"/>
    <property type="match status" value="1"/>
</dbReference>
<dbReference type="InterPro" id="IPR013324">
    <property type="entry name" value="RNA_pol_sigma_r3/r4-like"/>
</dbReference>
<dbReference type="NCBIfam" id="TIGR02937">
    <property type="entry name" value="sigma70-ECF"/>
    <property type="match status" value="1"/>
</dbReference>
<evidence type="ECO:0000256" key="1">
    <source>
        <dbReference type="ARBA" id="ARBA00010641"/>
    </source>
</evidence>
<keyword evidence="8" id="KW-1185">Reference proteome</keyword>
<dbReference type="Proteomes" id="UP000321353">
    <property type="component" value="Chromosome"/>
</dbReference>
<dbReference type="EMBL" id="CP036264">
    <property type="protein sequence ID" value="QEG01436.1"/>
    <property type="molecule type" value="Genomic_DNA"/>
</dbReference>
<dbReference type="GO" id="GO:0003677">
    <property type="term" value="F:DNA binding"/>
    <property type="evidence" value="ECO:0007669"/>
    <property type="project" value="InterPro"/>
</dbReference>
<protein>
    <submittedName>
        <fullName evidence="7">RNA polymerase sigma factor CnrH</fullName>
    </submittedName>
</protein>
<feature type="domain" description="RNA polymerase sigma factor 70 region 4 type 2" evidence="6">
    <location>
        <begin position="111"/>
        <end position="162"/>
    </location>
</feature>
<dbReference type="GO" id="GO:0006352">
    <property type="term" value="P:DNA-templated transcription initiation"/>
    <property type="evidence" value="ECO:0007669"/>
    <property type="project" value="InterPro"/>
</dbReference>
<dbReference type="InterPro" id="IPR013325">
    <property type="entry name" value="RNA_pol_sigma_r2"/>
</dbReference>
<dbReference type="InterPro" id="IPR039425">
    <property type="entry name" value="RNA_pol_sigma-70-like"/>
</dbReference>
<evidence type="ECO:0000256" key="3">
    <source>
        <dbReference type="ARBA" id="ARBA00023082"/>
    </source>
</evidence>
<dbReference type="Gene3D" id="1.10.1740.10">
    <property type="match status" value="1"/>
</dbReference>
<evidence type="ECO:0000256" key="2">
    <source>
        <dbReference type="ARBA" id="ARBA00023015"/>
    </source>
</evidence>
<keyword evidence="3" id="KW-0731">Sigma factor</keyword>